<dbReference type="InterPro" id="IPR002083">
    <property type="entry name" value="MATH/TRAF_dom"/>
</dbReference>
<dbReference type="AlphaFoldDB" id="A0AAN4ZGD0"/>
<gene>
    <name evidence="2" type="ORF">PMAYCL1PPCAC_10883</name>
</gene>
<protein>
    <recommendedName>
        <fullName evidence="1">MATH domain-containing protein</fullName>
    </recommendedName>
</protein>
<reference evidence="3" key="1">
    <citation type="submission" date="2022-10" db="EMBL/GenBank/DDBJ databases">
        <title>Genome assembly of Pristionchus species.</title>
        <authorList>
            <person name="Yoshida K."/>
            <person name="Sommer R.J."/>
        </authorList>
    </citation>
    <scope>NUCLEOTIDE SEQUENCE [LARGE SCALE GENOMIC DNA]</scope>
    <source>
        <strain evidence="3">RS5460</strain>
    </source>
</reference>
<keyword evidence="3" id="KW-1185">Reference proteome</keyword>
<accession>A0AAN4ZGD0</accession>
<dbReference type="EMBL" id="BTRK01000003">
    <property type="protein sequence ID" value="GMR40688.1"/>
    <property type="molecule type" value="Genomic_DNA"/>
</dbReference>
<name>A0AAN4ZGD0_9BILA</name>
<organism evidence="2 3">
    <name type="scientific">Pristionchus mayeri</name>
    <dbReference type="NCBI Taxonomy" id="1317129"/>
    <lineage>
        <taxon>Eukaryota</taxon>
        <taxon>Metazoa</taxon>
        <taxon>Ecdysozoa</taxon>
        <taxon>Nematoda</taxon>
        <taxon>Chromadorea</taxon>
        <taxon>Rhabditida</taxon>
        <taxon>Rhabditina</taxon>
        <taxon>Diplogasteromorpha</taxon>
        <taxon>Diplogasteroidea</taxon>
        <taxon>Neodiplogasteridae</taxon>
        <taxon>Pristionchus</taxon>
    </lineage>
</organism>
<sequence>RAEGFSWGFVNFIELSKVLKICEGFVHDGKILLEADVTIVRSKHYISEKPDVDFAYSQFSNDMVTLKFKDGEHQICRKYLTWHSQYFASLFA</sequence>
<feature type="non-terminal residue" evidence="2">
    <location>
        <position position="1"/>
    </location>
</feature>
<comment type="caution">
    <text evidence="2">The sequence shown here is derived from an EMBL/GenBank/DDBJ whole genome shotgun (WGS) entry which is preliminary data.</text>
</comment>
<evidence type="ECO:0000313" key="3">
    <source>
        <dbReference type="Proteomes" id="UP001328107"/>
    </source>
</evidence>
<proteinExistence type="predicted"/>
<dbReference type="Proteomes" id="UP001328107">
    <property type="component" value="Unassembled WGS sequence"/>
</dbReference>
<dbReference type="SUPFAM" id="SSF49599">
    <property type="entry name" value="TRAF domain-like"/>
    <property type="match status" value="1"/>
</dbReference>
<dbReference type="PROSITE" id="PS50144">
    <property type="entry name" value="MATH"/>
    <property type="match status" value="1"/>
</dbReference>
<evidence type="ECO:0000313" key="2">
    <source>
        <dbReference type="EMBL" id="GMR40688.1"/>
    </source>
</evidence>
<feature type="non-terminal residue" evidence="2">
    <location>
        <position position="92"/>
    </location>
</feature>
<evidence type="ECO:0000259" key="1">
    <source>
        <dbReference type="PROSITE" id="PS50144"/>
    </source>
</evidence>
<feature type="domain" description="MATH" evidence="1">
    <location>
        <begin position="1"/>
        <end position="37"/>
    </location>
</feature>